<organism evidence="1 2">
    <name type="scientific">Trifolium pratense</name>
    <name type="common">Red clover</name>
    <dbReference type="NCBI Taxonomy" id="57577"/>
    <lineage>
        <taxon>Eukaryota</taxon>
        <taxon>Viridiplantae</taxon>
        <taxon>Streptophyta</taxon>
        <taxon>Embryophyta</taxon>
        <taxon>Tracheophyta</taxon>
        <taxon>Spermatophyta</taxon>
        <taxon>Magnoliopsida</taxon>
        <taxon>eudicotyledons</taxon>
        <taxon>Gunneridae</taxon>
        <taxon>Pentapetalae</taxon>
        <taxon>rosids</taxon>
        <taxon>fabids</taxon>
        <taxon>Fabales</taxon>
        <taxon>Fabaceae</taxon>
        <taxon>Papilionoideae</taxon>
        <taxon>50 kb inversion clade</taxon>
        <taxon>NPAAA clade</taxon>
        <taxon>Hologalegina</taxon>
        <taxon>IRL clade</taxon>
        <taxon>Trifolieae</taxon>
        <taxon>Trifolium</taxon>
    </lineage>
</organism>
<name>A0ACB0L8T0_TRIPR</name>
<dbReference type="EMBL" id="CASHSV030000409">
    <property type="protein sequence ID" value="CAJ2664559.1"/>
    <property type="molecule type" value="Genomic_DNA"/>
</dbReference>
<gene>
    <name evidence="1" type="ORF">MILVUS5_LOCUS29742</name>
</gene>
<evidence type="ECO:0000313" key="2">
    <source>
        <dbReference type="Proteomes" id="UP001177021"/>
    </source>
</evidence>
<protein>
    <submittedName>
        <fullName evidence="1">Uncharacterized protein</fullName>
    </submittedName>
</protein>
<reference evidence="1" key="1">
    <citation type="submission" date="2023-10" db="EMBL/GenBank/DDBJ databases">
        <authorList>
            <person name="Rodriguez Cubillos JULIANA M."/>
            <person name="De Vega J."/>
        </authorList>
    </citation>
    <scope>NUCLEOTIDE SEQUENCE</scope>
</reference>
<accession>A0ACB0L8T0</accession>
<sequence length="266" mass="31479">MDTNTKQLISLSSNYHEKVETPFSFTCQFSNSENSTSEYNFPTNFAKDEFSSYLDSLMEEYCNNTILEFKDHLYQSLTVEANQPALPSLQDIDFHHDVDWNEMFDILFDSEKEHLCCTDIEIKKEVVEFKPEVEERKKITISGEDTKSLSRDTISQYFYMPISQAAKELNIGLTLLKKRCRELGIGRWPHRKLTSLQTLINNVQELREEEEPLSDEKLMNVIEMLEKEKKLVEEMPDMELDYRTKRLRQACFKANYKKRKLMEQVF</sequence>
<proteinExistence type="predicted"/>
<dbReference type="Proteomes" id="UP001177021">
    <property type="component" value="Unassembled WGS sequence"/>
</dbReference>
<evidence type="ECO:0000313" key="1">
    <source>
        <dbReference type="EMBL" id="CAJ2664559.1"/>
    </source>
</evidence>
<comment type="caution">
    <text evidence="1">The sequence shown here is derived from an EMBL/GenBank/DDBJ whole genome shotgun (WGS) entry which is preliminary data.</text>
</comment>
<keyword evidence="2" id="KW-1185">Reference proteome</keyword>